<evidence type="ECO:0000313" key="5">
    <source>
        <dbReference type="Proteomes" id="UP001153636"/>
    </source>
</evidence>
<dbReference type="Pfam" id="PF00168">
    <property type="entry name" value="C2"/>
    <property type="match status" value="2"/>
</dbReference>
<dbReference type="EMBL" id="OV651818">
    <property type="protein sequence ID" value="CAH1112490.1"/>
    <property type="molecule type" value="Genomic_DNA"/>
</dbReference>
<keyword evidence="5" id="KW-1185">Reference proteome</keyword>
<dbReference type="SUPFAM" id="SSF49562">
    <property type="entry name" value="C2 domain (Calcium/lipid-binding domain, CaLB)"/>
    <property type="match status" value="1"/>
</dbReference>
<dbReference type="GO" id="GO:0099503">
    <property type="term" value="C:secretory vesicle"/>
    <property type="evidence" value="ECO:0007669"/>
    <property type="project" value="TreeGrafter"/>
</dbReference>
<evidence type="ECO:0000313" key="4">
    <source>
        <dbReference type="EMBL" id="CAH1112490.1"/>
    </source>
</evidence>
<keyword evidence="2" id="KW-0268">Exocytosis</keyword>
<organism evidence="4 5">
    <name type="scientific">Psylliodes chrysocephalus</name>
    <dbReference type="NCBI Taxonomy" id="3402493"/>
    <lineage>
        <taxon>Eukaryota</taxon>
        <taxon>Metazoa</taxon>
        <taxon>Ecdysozoa</taxon>
        <taxon>Arthropoda</taxon>
        <taxon>Hexapoda</taxon>
        <taxon>Insecta</taxon>
        <taxon>Pterygota</taxon>
        <taxon>Neoptera</taxon>
        <taxon>Endopterygota</taxon>
        <taxon>Coleoptera</taxon>
        <taxon>Polyphaga</taxon>
        <taxon>Cucujiformia</taxon>
        <taxon>Chrysomeloidea</taxon>
        <taxon>Chrysomelidae</taxon>
        <taxon>Galerucinae</taxon>
        <taxon>Alticini</taxon>
        <taxon>Psylliodes</taxon>
    </lineage>
</organism>
<feature type="domain" description="C2" evidence="3">
    <location>
        <begin position="1"/>
        <end position="147"/>
    </location>
</feature>
<sequence length="147" mass="16151">MPPDRHYRMLHVAGEEQPPIVVLSVIVIEAEGLEAKDANGFSDPYCMLGIQPMAAPSSPQPLTPNRTLSDVCGGMTGDGPLQANHSICAGGEKLRKHHSFKLSFKRKDGRVREQRDSIGGALPAKFIRATSVKPHTLNPKWNEKFRL</sequence>
<dbReference type="Proteomes" id="UP001153636">
    <property type="component" value="Chromosome 6"/>
</dbReference>
<dbReference type="PANTHER" id="PTHR45999:SF4">
    <property type="entry name" value="UNC-13-4A, ISOFORM B"/>
    <property type="match status" value="1"/>
</dbReference>
<dbReference type="Gene3D" id="2.60.40.150">
    <property type="entry name" value="C2 domain"/>
    <property type="match status" value="1"/>
</dbReference>
<dbReference type="GO" id="GO:0006887">
    <property type="term" value="P:exocytosis"/>
    <property type="evidence" value="ECO:0007669"/>
    <property type="project" value="UniProtKB-KW"/>
</dbReference>
<dbReference type="PROSITE" id="PS50004">
    <property type="entry name" value="C2"/>
    <property type="match status" value="1"/>
</dbReference>
<dbReference type="InterPro" id="IPR052095">
    <property type="entry name" value="UNC-13_domain"/>
</dbReference>
<comment type="similarity">
    <text evidence="1">Belongs to the unc-13 family.</text>
</comment>
<dbReference type="InterPro" id="IPR035892">
    <property type="entry name" value="C2_domain_sf"/>
</dbReference>
<protein>
    <recommendedName>
        <fullName evidence="3">C2 domain-containing protein</fullName>
    </recommendedName>
</protein>
<evidence type="ECO:0000259" key="3">
    <source>
        <dbReference type="PROSITE" id="PS50004"/>
    </source>
</evidence>
<evidence type="ECO:0000256" key="2">
    <source>
        <dbReference type="ARBA" id="ARBA00022483"/>
    </source>
</evidence>
<dbReference type="InterPro" id="IPR000008">
    <property type="entry name" value="C2_dom"/>
</dbReference>
<gene>
    <name evidence="4" type="ORF">PSYICH_LOCUS11769</name>
</gene>
<proteinExistence type="inferred from homology"/>
<accession>A0A9P0GE66</accession>
<dbReference type="OrthoDB" id="7976202at2759"/>
<reference evidence="4" key="1">
    <citation type="submission" date="2022-01" db="EMBL/GenBank/DDBJ databases">
        <authorList>
            <person name="King R."/>
        </authorList>
    </citation>
    <scope>NUCLEOTIDE SEQUENCE</scope>
</reference>
<dbReference type="PANTHER" id="PTHR45999">
    <property type="entry name" value="UNC-13-4A, ISOFORM B"/>
    <property type="match status" value="1"/>
</dbReference>
<name>A0A9P0GE66_9CUCU</name>
<evidence type="ECO:0000256" key="1">
    <source>
        <dbReference type="ARBA" id="ARBA00005823"/>
    </source>
</evidence>
<dbReference type="AlphaFoldDB" id="A0A9P0GE66"/>